<dbReference type="OrthoDB" id="965844at2"/>
<dbReference type="EMBL" id="RBIQ01000009">
    <property type="protein sequence ID" value="RKR12448.1"/>
    <property type="molecule type" value="Genomic_DNA"/>
</dbReference>
<dbReference type="SUPFAM" id="SSF55785">
    <property type="entry name" value="PYP-like sensor domain (PAS domain)"/>
    <property type="match status" value="1"/>
</dbReference>
<feature type="domain" description="PAS" evidence="2">
    <location>
        <begin position="42"/>
        <end position="105"/>
    </location>
</feature>
<dbReference type="InterPro" id="IPR000014">
    <property type="entry name" value="PAS"/>
</dbReference>
<gene>
    <name evidence="3" type="ORF">CLV91_2579</name>
</gene>
<proteinExistence type="predicted"/>
<dbReference type="InterPro" id="IPR036388">
    <property type="entry name" value="WH-like_DNA-bd_sf"/>
</dbReference>
<accession>A0A495E689</accession>
<dbReference type="CDD" id="cd06170">
    <property type="entry name" value="LuxR_C_like"/>
    <property type="match status" value="1"/>
</dbReference>
<dbReference type="Proteomes" id="UP000269412">
    <property type="component" value="Unassembled WGS sequence"/>
</dbReference>
<evidence type="ECO:0000313" key="4">
    <source>
        <dbReference type="Proteomes" id="UP000269412"/>
    </source>
</evidence>
<dbReference type="PRINTS" id="PR00038">
    <property type="entry name" value="HTHLUXR"/>
</dbReference>
<dbReference type="PROSITE" id="PS50112">
    <property type="entry name" value="PAS"/>
    <property type="match status" value="1"/>
</dbReference>
<dbReference type="InterPro" id="IPR000792">
    <property type="entry name" value="Tscrpt_reg_LuxR_C"/>
</dbReference>
<dbReference type="SUPFAM" id="SSF46894">
    <property type="entry name" value="C-terminal effector domain of the bipartite response regulators"/>
    <property type="match status" value="1"/>
</dbReference>
<keyword evidence="4" id="KW-1185">Reference proteome</keyword>
<feature type="domain" description="HTH luxR-type" evidence="1">
    <location>
        <begin position="179"/>
        <end position="243"/>
    </location>
</feature>
<name>A0A495E689_9FLAO</name>
<sequence length="246" mass="29046">MRENEEIKDLRQNIQENLGVSLKKSKDYEYFNNFPLNSKQCLYVANWRSRGIVYEKGLENLTGYKLEEFNTEDIISYTHPEDRELVKNITKGVVMHVVNTPIQNEEAHLLLSFRFLKKDGTYCKLLVQSSVLERDEEGKMISNFSLLTDISFLETHDRVEWNFQANELDLIEFKKVIYKLYTNFYTKREKEIIHLIEQKKTSREIADQLSLSKLTVQTHRKNILRKAKSHSIDDVLSFCKKNGIID</sequence>
<dbReference type="InterPro" id="IPR013655">
    <property type="entry name" value="PAS_fold_3"/>
</dbReference>
<dbReference type="RefSeq" id="WP_121068520.1">
    <property type="nucleotide sequence ID" value="NZ_RBIQ01000009.1"/>
</dbReference>
<evidence type="ECO:0000259" key="2">
    <source>
        <dbReference type="PROSITE" id="PS50112"/>
    </source>
</evidence>
<dbReference type="Pfam" id="PF08447">
    <property type="entry name" value="PAS_3"/>
    <property type="match status" value="1"/>
</dbReference>
<protein>
    <submittedName>
        <fullName evidence="3">PAS domain-containing protein</fullName>
    </submittedName>
</protein>
<dbReference type="GO" id="GO:0006355">
    <property type="term" value="P:regulation of DNA-templated transcription"/>
    <property type="evidence" value="ECO:0007669"/>
    <property type="project" value="InterPro"/>
</dbReference>
<organism evidence="3 4">
    <name type="scientific">Maribacter vaceletii</name>
    <dbReference type="NCBI Taxonomy" id="1206816"/>
    <lineage>
        <taxon>Bacteria</taxon>
        <taxon>Pseudomonadati</taxon>
        <taxon>Bacteroidota</taxon>
        <taxon>Flavobacteriia</taxon>
        <taxon>Flavobacteriales</taxon>
        <taxon>Flavobacteriaceae</taxon>
        <taxon>Maribacter</taxon>
    </lineage>
</organism>
<comment type="caution">
    <text evidence="3">The sequence shown here is derived from an EMBL/GenBank/DDBJ whole genome shotgun (WGS) entry which is preliminary data.</text>
</comment>
<dbReference type="InterPro" id="IPR016032">
    <property type="entry name" value="Sig_transdc_resp-reg_C-effctor"/>
</dbReference>
<dbReference type="Gene3D" id="3.30.450.20">
    <property type="entry name" value="PAS domain"/>
    <property type="match status" value="1"/>
</dbReference>
<evidence type="ECO:0000313" key="3">
    <source>
        <dbReference type="EMBL" id="RKR12448.1"/>
    </source>
</evidence>
<reference evidence="3 4" key="1">
    <citation type="submission" date="2018-10" db="EMBL/GenBank/DDBJ databases">
        <title>Genomic Encyclopedia of Archaeal and Bacterial Type Strains, Phase II (KMG-II): from individual species to whole genera.</title>
        <authorList>
            <person name="Goeker M."/>
        </authorList>
    </citation>
    <scope>NUCLEOTIDE SEQUENCE [LARGE SCALE GENOMIC DNA]</scope>
    <source>
        <strain evidence="3 4">DSM 25230</strain>
    </source>
</reference>
<dbReference type="AlphaFoldDB" id="A0A495E689"/>
<dbReference type="InterPro" id="IPR035965">
    <property type="entry name" value="PAS-like_dom_sf"/>
</dbReference>
<evidence type="ECO:0000259" key="1">
    <source>
        <dbReference type="PROSITE" id="PS50043"/>
    </source>
</evidence>
<dbReference type="SMART" id="SM00421">
    <property type="entry name" value="HTH_LUXR"/>
    <property type="match status" value="1"/>
</dbReference>
<dbReference type="PROSITE" id="PS50043">
    <property type="entry name" value="HTH_LUXR_2"/>
    <property type="match status" value="1"/>
</dbReference>
<dbReference type="Pfam" id="PF00196">
    <property type="entry name" value="GerE"/>
    <property type="match status" value="1"/>
</dbReference>
<dbReference type="Gene3D" id="1.10.10.10">
    <property type="entry name" value="Winged helix-like DNA-binding domain superfamily/Winged helix DNA-binding domain"/>
    <property type="match status" value="1"/>
</dbReference>
<dbReference type="GO" id="GO:0003677">
    <property type="term" value="F:DNA binding"/>
    <property type="evidence" value="ECO:0007669"/>
    <property type="project" value="InterPro"/>
</dbReference>